<dbReference type="Proteomes" id="UP000571701">
    <property type="component" value="Unassembled WGS sequence"/>
</dbReference>
<name>A0A7W2FNH0_9VIBR</name>
<proteinExistence type="predicted"/>
<feature type="transmembrane region" description="Helical" evidence="1">
    <location>
        <begin position="16"/>
        <end position="40"/>
    </location>
</feature>
<dbReference type="AlphaFoldDB" id="A0A7W2FNH0"/>
<feature type="transmembrane region" description="Helical" evidence="1">
    <location>
        <begin position="177"/>
        <end position="205"/>
    </location>
</feature>
<keyword evidence="1" id="KW-0812">Transmembrane</keyword>
<dbReference type="Pfam" id="PF11168">
    <property type="entry name" value="DUF2955"/>
    <property type="match status" value="1"/>
</dbReference>
<sequence>MFRFDNNSQRNEAIRVTLSIAVCMLLGKLLGLSSAVYLALYPTIIMTKCKDYSWMGLARVFLPTLLAASTALVVSNTFYDHPFIIWTISLLFFDWMRRRATTPAKMGAMLMPTFNWILVIVFAQHTSADMTTRIHEILISMMITALVCKAFVALFPIASKGKPPSFKESPVTAQQRLLSVSLIGIGVGFLLQVDMLSATFCMVPVIAASLQCQAEAFRQVIERRFITQVGGCALASIFTMLLSGHQSIWAMYALLLVVLIFSIASLMVKADVTARDVHADALLATMLPIQLYLGVQEMGLERTMLRGWQLAVTLGILYLLYQLFCAKRPTLQATQTDSN</sequence>
<gene>
    <name evidence="2" type="ORF">H2O73_02585</name>
</gene>
<keyword evidence="3" id="KW-1185">Reference proteome</keyword>
<organism evidence="2 3">
    <name type="scientific">Vibrio marinisediminis</name>
    <dbReference type="NCBI Taxonomy" id="2758441"/>
    <lineage>
        <taxon>Bacteria</taxon>
        <taxon>Pseudomonadati</taxon>
        <taxon>Pseudomonadota</taxon>
        <taxon>Gammaproteobacteria</taxon>
        <taxon>Vibrionales</taxon>
        <taxon>Vibrionaceae</taxon>
        <taxon>Vibrio</taxon>
    </lineage>
</organism>
<feature type="transmembrane region" description="Helical" evidence="1">
    <location>
        <begin position="52"/>
        <end position="72"/>
    </location>
</feature>
<comment type="caution">
    <text evidence="2">The sequence shown here is derived from an EMBL/GenBank/DDBJ whole genome shotgun (WGS) entry which is preliminary data.</text>
</comment>
<reference evidence="2 3" key="1">
    <citation type="submission" date="2020-07" db="EMBL/GenBank/DDBJ databases">
        <title>Vibrio marinisediminis sp. nov., isolated from marine sediment.</title>
        <authorList>
            <person name="Ji X."/>
        </authorList>
    </citation>
    <scope>NUCLEOTIDE SEQUENCE [LARGE SCALE GENOMIC DNA]</scope>
    <source>
        <strain evidence="2 3">404</strain>
    </source>
</reference>
<dbReference type="EMBL" id="JACFYF010000001">
    <property type="protein sequence ID" value="MBA5761217.1"/>
    <property type="molecule type" value="Genomic_DNA"/>
</dbReference>
<dbReference type="InterPro" id="IPR022604">
    <property type="entry name" value="DUF2955"/>
</dbReference>
<evidence type="ECO:0000313" key="2">
    <source>
        <dbReference type="EMBL" id="MBA5761217.1"/>
    </source>
</evidence>
<evidence type="ECO:0000313" key="3">
    <source>
        <dbReference type="Proteomes" id="UP000571701"/>
    </source>
</evidence>
<evidence type="ECO:0000256" key="1">
    <source>
        <dbReference type="SAM" id="Phobius"/>
    </source>
</evidence>
<feature type="transmembrane region" description="Helical" evidence="1">
    <location>
        <begin position="108"/>
        <end position="125"/>
    </location>
</feature>
<feature type="transmembrane region" description="Helical" evidence="1">
    <location>
        <begin position="249"/>
        <end position="267"/>
    </location>
</feature>
<protein>
    <submittedName>
        <fullName evidence="2">DUF2955 domain-containing protein</fullName>
    </submittedName>
</protein>
<keyword evidence="1" id="KW-1133">Transmembrane helix</keyword>
<accession>A0A7W2FNH0</accession>
<dbReference type="RefSeq" id="WP_182106922.1">
    <property type="nucleotide sequence ID" value="NZ_JACFYF010000001.1"/>
</dbReference>
<feature type="transmembrane region" description="Helical" evidence="1">
    <location>
        <begin position="137"/>
        <end position="157"/>
    </location>
</feature>
<feature type="transmembrane region" description="Helical" evidence="1">
    <location>
        <begin position="307"/>
        <end position="324"/>
    </location>
</feature>
<feature type="transmembrane region" description="Helical" evidence="1">
    <location>
        <begin position="279"/>
        <end position="295"/>
    </location>
</feature>
<keyword evidence="1" id="KW-0472">Membrane</keyword>